<dbReference type="Proteomes" id="UP001190700">
    <property type="component" value="Unassembled WGS sequence"/>
</dbReference>
<comment type="caution">
    <text evidence="1">The sequence shown here is derived from an EMBL/GenBank/DDBJ whole genome shotgun (WGS) entry which is preliminary data.</text>
</comment>
<keyword evidence="2" id="KW-1185">Reference proteome</keyword>
<evidence type="ECO:0000313" key="2">
    <source>
        <dbReference type="Proteomes" id="UP001190700"/>
    </source>
</evidence>
<sequence length="412" mass="46313">MVASPLSTDRSIEIIDSALPAIKEENFNRYFFPLEDAEARQPGVPFNNHGGTTGSSSELKASPRPFYGHYDVYCDWDQDVPEVDASTYSPNVGFSRLHFTRTGCAVGASATMKYLRERLGTIEDTPAYGEPNWHTFASENVTPVDIEELVQWACHLRPRSIHDMKPLLILLQGLLKDLLGSQVKTYSNKMLSLQELLLERECSWADAKNAVVKVAQGLQAGEHPLGQTPAVTPAGLRLEAELLRFLENFEEEKVAPLRTEAEVQEMINYREHMRMEEARVLKVVVAEQTESIGQLNTMIADLTSQIYELDGTVDDLTLKNASLKSFIQGRYQGVTPQPQEFYPGVQGRYHATPQPQEFIQVCRDVTARNTPAYEFNQERDQAYAQLKSENTGQARAITRVRRPFTLAASVIE</sequence>
<gene>
    <name evidence="1" type="ORF">CYMTET_13024</name>
</gene>
<dbReference type="AlphaFoldDB" id="A0AAE0LBA7"/>
<proteinExistence type="predicted"/>
<dbReference type="EMBL" id="LGRX02005140">
    <property type="protein sequence ID" value="KAK3279091.1"/>
    <property type="molecule type" value="Genomic_DNA"/>
</dbReference>
<name>A0AAE0LBA7_9CHLO</name>
<protein>
    <submittedName>
        <fullName evidence="1">Uncharacterized protein</fullName>
    </submittedName>
</protein>
<reference evidence="1 2" key="1">
    <citation type="journal article" date="2015" name="Genome Biol. Evol.">
        <title>Comparative Genomics of a Bacterivorous Green Alga Reveals Evolutionary Causalities and Consequences of Phago-Mixotrophic Mode of Nutrition.</title>
        <authorList>
            <person name="Burns J.A."/>
            <person name="Paasch A."/>
            <person name="Narechania A."/>
            <person name="Kim E."/>
        </authorList>
    </citation>
    <scope>NUCLEOTIDE SEQUENCE [LARGE SCALE GENOMIC DNA]</scope>
    <source>
        <strain evidence="1 2">PLY_AMNH</strain>
    </source>
</reference>
<accession>A0AAE0LBA7</accession>
<evidence type="ECO:0000313" key="1">
    <source>
        <dbReference type="EMBL" id="KAK3279091.1"/>
    </source>
</evidence>
<organism evidence="1 2">
    <name type="scientific">Cymbomonas tetramitiformis</name>
    <dbReference type="NCBI Taxonomy" id="36881"/>
    <lineage>
        <taxon>Eukaryota</taxon>
        <taxon>Viridiplantae</taxon>
        <taxon>Chlorophyta</taxon>
        <taxon>Pyramimonadophyceae</taxon>
        <taxon>Pyramimonadales</taxon>
        <taxon>Pyramimonadaceae</taxon>
        <taxon>Cymbomonas</taxon>
    </lineage>
</organism>